<gene>
    <name evidence="5" type="ORF">QOZ94_000108</name>
</gene>
<feature type="signal peptide" evidence="4">
    <location>
        <begin position="1"/>
        <end position="23"/>
    </location>
</feature>
<dbReference type="InterPro" id="IPR050682">
    <property type="entry name" value="ModA/WtpA"/>
</dbReference>
<comment type="similarity">
    <text evidence="1">Belongs to the bacterial solute-binding protein ModA family.</text>
</comment>
<evidence type="ECO:0000256" key="1">
    <source>
        <dbReference type="ARBA" id="ARBA00009175"/>
    </source>
</evidence>
<dbReference type="Gene3D" id="3.40.190.10">
    <property type="entry name" value="Periplasmic binding protein-like II"/>
    <property type="match status" value="2"/>
</dbReference>
<dbReference type="PANTHER" id="PTHR30632:SF17">
    <property type="entry name" value="MOLYBDATE-BINDING PROTEIN MODA"/>
    <property type="match status" value="1"/>
</dbReference>
<reference evidence="5 6" key="1">
    <citation type="submission" date="2023-07" db="EMBL/GenBank/DDBJ databases">
        <title>Genomic Encyclopedia of Type Strains, Phase IV (KMG-IV): sequencing the most valuable type-strain genomes for metagenomic binning, comparative biology and taxonomic classification.</title>
        <authorList>
            <person name="Goeker M."/>
        </authorList>
    </citation>
    <scope>NUCLEOTIDE SEQUENCE [LARGE SCALE GENOMIC DNA]</scope>
    <source>
        <strain evidence="5 6">DSM 3770</strain>
    </source>
</reference>
<name>A0ABU0L881_XANAG</name>
<dbReference type="NCBIfam" id="NF007958">
    <property type="entry name" value="PRK10677.1"/>
    <property type="match status" value="1"/>
</dbReference>
<sequence length="265" mass="27739">MALRLLSAALLCLSIALPSLASAESAAPAPAKVTTTQTVFAAASMSDALRKANEIWVAKGNAPMEFNFAASSTLIKQIEQGAKAAIFISADQRWADWGIERGLLVKSSKVSPLGNDLVLIAPTDSTVKVDITKTTDLAALLGANGRLATGDPAHVPVGLYAQQALTWMGQWDAINPRLARADSVRAALLLVERGEAPLGIVYGTDAAASSRVKVVGIFPKDSHEPVSYPFVIVTAQDTPDARAALAFLVGPEAMAVYKKLGFSAN</sequence>
<dbReference type="PANTHER" id="PTHR30632">
    <property type="entry name" value="MOLYBDATE-BINDING PERIPLASMIC PROTEIN"/>
    <property type="match status" value="1"/>
</dbReference>
<keyword evidence="3 4" id="KW-0732">Signal</keyword>
<organism evidence="5 6">
    <name type="scientific">Xanthobacter agilis</name>
    <dbReference type="NCBI Taxonomy" id="47492"/>
    <lineage>
        <taxon>Bacteria</taxon>
        <taxon>Pseudomonadati</taxon>
        <taxon>Pseudomonadota</taxon>
        <taxon>Alphaproteobacteria</taxon>
        <taxon>Hyphomicrobiales</taxon>
        <taxon>Xanthobacteraceae</taxon>
        <taxon>Xanthobacter</taxon>
    </lineage>
</organism>
<comment type="caution">
    <text evidence="5">The sequence shown here is derived from an EMBL/GenBank/DDBJ whole genome shotgun (WGS) entry which is preliminary data.</text>
</comment>
<evidence type="ECO:0000256" key="4">
    <source>
        <dbReference type="SAM" id="SignalP"/>
    </source>
</evidence>
<keyword evidence="6" id="KW-1185">Reference proteome</keyword>
<evidence type="ECO:0000313" key="6">
    <source>
        <dbReference type="Proteomes" id="UP001241747"/>
    </source>
</evidence>
<proteinExistence type="inferred from homology"/>
<dbReference type="InterPro" id="IPR005950">
    <property type="entry name" value="ModA"/>
</dbReference>
<dbReference type="SUPFAM" id="SSF53850">
    <property type="entry name" value="Periplasmic binding protein-like II"/>
    <property type="match status" value="1"/>
</dbReference>
<accession>A0ABU0L881</accession>
<evidence type="ECO:0000256" key="3">
    <source>
        <dbReference type="ARBA" id="ARBA00022729"/>
    </source>
</evidence>
<evidence type="ECO:0000313" key="5">
    <source>
        <dbReference type="EMBL" id="MDQ0503338.1"/>
    </source>
</evidence>
<dbReference type="RefSeq" id="WP_237346034.1">
    <property type="nucleotide sequence ID" value="NZ_JABWGX010000015.1"/>
</dbReference>
<dbReference type="Pfam" id="PF13531">
    <property type="entry name" value="SBP_bac_11"/>
    <property type="match status" value="1"/>
</dbReference>
<dbReference type="Proteomes" id="UP001241747">
    <property type="component" value="Unassembled WGS sequence"/>
</dbReference>
<protein>
    <submittedName>
        <fullName evidence="5">Molybdate transport system substrate-binding protein</fullName>
    </submittedName>
</protein>
<evidence type="ECO:0000256" key="2">
    <source>
        <dbReference type="ARBA" id="ARBA00022723"/>
    </source>
</evidence>
<feature type="chain" id="PRO_5046431646" evidence="4">
    <location>
        <begin position="24"/>
        <end position="265"/>
    </location>
</feature>
<keyword evidence="2" id="KW-0479">Metal-binding</keyword>
<dbReference type="EMBL" id="JAUSVY010000001">
    <property type="protein sequence ID" value="MDQ0503338.1"/>
    <property type="molecule type" value="Genomic_DNA"/>
</dbReference>
<dbReference type="NCBIfam" id="TIGR01256">
    <property type="entry name" value="modA"/>
    <property type="match status" value="1"/>
</dbReference>
<dbReference type="PIRSF" id="PIRSF004846">
    <property type="entry name" value="ModA"/>
    <property type="match status" value="1"/>
</dbReference>